<feature type="non-terminal residue" evidence="2">
    <location>
        <position position="1"/>
    </location>
</feature>
<sequence length="226" mass="24790">GARGSTSDMALRRPPGSQGRTQAVPGRHFDDGRHLAAYADRIAVRCHRCGTAGWVLAQWQPYRWTARFRCAGCSLSLDSAEGTWVGQVRYSGRRPCGYCGHQCVSVCEQRASAAHAGLTHLSGTCRQCGRQSDVAVGMSRVRDGSPADPHFGLPLHLVESTRAGVVWAYNAAHVQALQAFAVSKLRERGGVHNASMISRLPTWMKLARHRALLQRALERLLQRLPE</sequence>
<evidence type="ECO:0000313" key="3">
    <source>
        <dbReference type="Proteomes" id="UP001301653"/>
    </source>
</evidence>
<dbReference type="Proteomes" id="UP001301653">
    <property type="component" value="Unassembled WGS sequence"/>
</dbReference>
<dbReference type="EMBL" id="JAYFUH010000224">
    <property type="protein sequence ID" value="MEA5668193.1"/>
    <property type="molecule type" value="Genomic_DNA"/>
</dbReference>
<reference evidence="2 3" key="1">
    <citation type="submission" date="2023-12" db="EMBL/GenBank/DDBJ databases">
        <title>Stenotrophomonas guangdongensis sp. nov., isolated from wilted pepper plants (Capsicum annuum).</title>
        <authorList>
            <person name="Qiu M."/>
            <person name="Li Y."/>
            <person name="Liu Q."/>
            <person name="Zhang X."/>
            <person name="Huang Y."/>
            <person name="Guo R."/>
            <person name="Hu M."/>
            <person name="Zhou J."/>
            <person name="Zhou X."/>
        </authorList>
    </citation>
    <scope>NUCLEOTIDE SEQUENCE [LARGE SCALE GENOMIC DNA]</scope>
    <source>
        <strain evidence="2 3">MH1</strain>
    </source>
</reference>
<organism evidence="2 3">
    <name type="scientific">Stenotrophomonas capsici</name>
    <dbReference type="NCBI Taxonomy" id="3110230"/>
    <lineage>
        <taxon>Bacteria</taxon>
        <taxon>Pseudomonadati</taxon>
        <taxon>Pseudomonadota</taxon>
        <taxon>Gammaproteobacteria</taxon>
        <taxon>Lysobacterales</taxon>
        <taxon>Lysobacteraceae</taxon>
        <taxon>Stenotrophomonas</taxon>
    </lineage>
</organism>
<name>A0ABU5V4B0_9GAMM</name>
<keyword evidence="3" id="KW-1185">Reference proteome</keyword>
<comment type="caution">
    <text evidence="2">The sequence shown here is derived from an EMBL/GenBank/DDBJ whole genome shotgun (WGS) entry which is preliminary data.</text>
</comment>
<proteinExistence type="predicted"/>
<dbReference type="RefSeq" id="WP_323438949.1">
    <property type="nucleotide sequence ID" value="NZ_JAYFUH010000224.1"/>
</dbReference>
<accession>A0ABU5V4B0</accession>
<evidence type="ECO:0000313" key="2">
    <source>
        <dbReference type="EMBL" id="MEA5668193.1"/>
    </source>
</evidence>
<protein>
    <submittedName>
        <fullName evidence="2">Uncharacterized protein</fullName>
    </submittedName>
</protein>
<gene>
    <name evidence="2" type="ORF">VA603_11660</name>
</gene>
<feature type="region of interest" description="Disordered" evidence="1">
    <location>
        <begin position="1"/>
        <end position="25"/>
    </location>
</feature>
<evidence type="ECO:0000256" key="1">
    <source>
        <dbReference type="SAM" id="MobiDB-lite"/>
    </source>
</evidence>